<dbReference type="Pfam" id="PF13927">
    <property type="entry name" value="Ig_3"/>
    <property type="match status" value="1"/>
</dbReference>
<evidence type="ECO:0000256" key="4">
    <source>
        <dbReference type="ARBA" id="ARBA00023180"/>
    </source>
</evidence>
<proteinExistence type="predicted"/>
<evidence type="ECO:0000313" key="8">
    <source>
        <dbReference type="EMBL" id="KAL3887098.1"/>
    </source>
</evidence>
<protein>
    <recommendedName>
        <fullName evidence="7">Ig-like domain-containing protein</fullName>
    </recommendedName>
</protein>
<keyword evidence="4" id="KW-0325">Glycoprotein</keyword>
<reference evidence="8 9" key="1">
    <citation type="submission" date="2024-11" db="EMBL/GenBank/DDBJ databases">
        <title>Chromosome-level genome assembly of the freshwater bivalve Anodonta woodiana.</title>
        <authorList>
            <person name="Chen X."/>
        </authorList>
    </citation>
    <scope>NUCLEOTIDE SEQUENCE [LARGE SCALE GENOMIC DNA]</scope>
    <source>
        <strain evidence="8">MN2024</strain>
        <tissue evidence="8">Gills</tissue>
    </source>
</reference>
<dbReference type="PANTHER" id="PTHR11640">
    <property type="entry name" value="NEPHRIN"/>
    <property type="match status" value="1"/>
</dbReference>
<keyword evidence="6" id="KW-1133">Transmembrane helix</keyword>
<comment type="subcellular location">
    <subcellularLocation>
        <location evidence="1">Membrane</location>
        <topology evidence="1">Single-pass type I membrane protein</topology>
    </subcellularLocation>
</comment>
<dbReference type="InterPro" id="IPR007110">
    <property type="entry name" value="Ig-like_dom"/>
</dbReference>
<dbReference type="InterPro" id="IPR051275">
    <property type="entry name" value="Cell_adhesion_signaling"/>
</dbReference>
<name>A0ABD3XQ36_SINWO</name>
<keyword evidence="6" id="KW-0812">Transmembrane</keyword>
<gene>
    <name evidence="8" type="ORF">ACJMK2_027054</name>
</gene>
<dbReference type="InterPro" id="IPR036179">
    <property type="entry name" value="Ig-like_dom_sf"/>
</dbReference>
<dbReference type="InterPro" id="IPR013783">
    <property type="entry name" value="Ig-like_fold"/>
</dbReference>
<evidence type="ECO:0000259" key="7">
    <source>
        <dbReference type="PROSITE" id="PS50835"/>
    </source>
</evidence>
<feature type="transmembrane region" description="Helical" evidence="6">
    <location>
        <begin position="140"/>
        <end position="162"/>
    </location>
</feature>
<dbReference type="EMBL" id="JBJQND010000002">
    <property type="protein sequence ID" value="KAL3887098.1"/>
    <property type="molecule type" value="Genomic_DNA"/>
</dbReference>
<evidence type="ECO:0000256" key="1">
    <source>
        <dbReference type="ARBA" id="ARBA00004479"/>
    </source>
</evidence>
<evidence type="ECO:0000256" key="5">
    <source>
        <dbReference type="ARBA" id="ARBA00023319"/>
    </source>
</evidence>
<organism evidence="8 9">
    <name type="scientific">Sinanodonta woodiana</name>
    <name type="common">Chinese pond mussel</name>
    <name type="synonym">Anodonta woodiana</name>
    <dbReference type="NCBI Taxonomy" id="1069815"/>
    <lineage>
        <taxon>Eukaryota</taxon>
        <taxon>Metazoa</taxon>
        <taxon>Spiralia</taxon>
        <taxon>Lophotrochozoa</taxon>
        <taxon>Mollusca</taxon>
        <taxon>Bivalvia</taxon>
        <taxon>Autobranchia</taxon>
        <taxon>Heteroconchia</taxon>
        <taxon>Palaeoheterodonta</taxon>
        <taxon>Unionida</taxon>
        <taxon>Unionoidea</taxon>
        <taxon>Unionidae</taxon>
        <taxon>Unioninae</taxon>
        <taxon>Sinanodonta</taxon>
    </lineage>
</organism>
<dbReference type="GO" id="GO:0016020">
    <property type="term" value="C:membrane"/>
    <property type="evidence" value="ECO:0007669"/>
    <property type="project" value="UniProtKB-SubCell"/>
</dbReference>
<dbReference type="AlphaFoldDB" id="A0ABD3XQ36"/>
<dbReference type="PANTHER" id="PTHR11640:SF31">
    <property type="entry name" value="IRREGULAR CHIASM C-ROUGHEST PROTEIN-RELATED"/>
    <property type="match status" value="1"/>
</dbReference>
<evidence type="ECO:0000256" key="3">
    <source>
        <dbReference type="ARBA" id="ARBA00023157"/>
    </source>
</evidence>
<feature type="domain" description="Ig-like" evidence="7">
    <location>
        <begin position="26"/>
        <end position="110"/>
    </location>
</feature>
<dbReference type="Proteomes" id="UP001634394">
    <property type="component" value="Unassembled WGS sequence"/>
</dbReference>
<feature type="non-terminal residue" evidence="8">
    <location>
        <position position="168"/>
    </location>
</feature>
<evidence type="ECO:0000256" key="6">
    <source>
        <dbReference type="SAM" id="Phobius"/>
    </source>
</evidence>
<evidence type="ECO:0000256" key="2">
    <source>
        <dbReference type="ARBA" id="ARBA00023136"/>
    </source>
</evidence>
<dbReference type="InterPro" id="IPR003599">
    <property type="entry name" value="Ig_sub"/>
</dbReference>
<dbReference type="Gene3D" id="2.60.40.10">
    <property type="entry name" value="Immunoglobulins"/>
    <property type="match status" value="1"/>
</dbReference>
<dbReference type="SUPFAM" id="SSF48726">
    <property type="entry name" value="Immunoglobulin"/>
    <property type="match status" value="1"/>
</dbReference>
<accession>A0ABD3XQ36</accession>
<dbReference type="SMART" id="SM00409">
    <property type="entry name" value="IG"/>
    <property type="match status" value="1"/>
</dbReference>
<dbReference type="PROSITE" id="PS50835">
    <property type="entry name" value="IG_LIKE"/>
    <property type="match status" value="1"/>
</dbReference>
<comment type="caution">
    <text evidence="8">The sequence shown here is derived from an EMBL/GenBank/DDBJ whole genome shotgun (WGS) entry which is preliminary data.</text>
</comment>
<keyword evidence="3" id="KW-1015">Disulfide bond</keyword>
<keyword evidence="9" id="KW-1185">Reference proteome</keyword>
<evidence type="ECO:0000313" key="9">
    <source>
        <dbReference type="Proteomes" id="UP001634394"/>
    </source>
</evidence>
<keyword evidence="2 6" id="KW-0472">Membrane</keyword>
<sequence>MSRCYITEPKQEFSKCIFIKQFAAGPTVITFTPNITDVFEHESMNVSCNSKCSPLCTWQWTKNDDISGLERVVSGENILQIQNFTKQDAGKYSCKVQNILRGTTFVSHLSLDVIYTTFDMTTTPTQKDGTETAASPSKYLLMYMFVGFSVGILLAFVVFFCLRQSCQK</sequence>
<keyword evidence="5" id="KW-0393">Immunoglobulin domain</keyword>
<dbReference type="CDD" id="cd00096">
    <property type="entry name" value="Ig"/>
    <property type="match status" value="1"/>
</dbReference>